<evidence type="ECO:0000313" key="2">
    <source>
        <dbReference type="EMBL" id="MBB5066760.1"/>
    </source>
</evidence>
<dbReference type="Pfam" id="PF03621">
    <property type="entry name" value="MbtH"/>
    <property type="match status" value="1"/>
</dbReference>
<proteinExistence type="predicted"/>
<accession>A0A7W7ZVA0</accession>
<gene>
    <name evidence="2" type="ORF">HDF15_005144</name>
</gene>
<organism evidence="2 3">
    <name type="scientific">Granulicella mallensis</name>
    <dbReference type="NCBI Taxonomy" id="940614"/>
    <lineage>
        <taxon>Bacteria</taxon>
        <taxon>Pseudomonadati</taxon>
        <taxon>Acidobacteriota</taxon>
        <taxon>Terriglobia</taxon>
        <taxon>Terriglobales</taxon>
        <taxon>Acidobacteriaceae</taxon>
        <taxon>Granulicella</taxon>
    </lineage>
</organism>
<evidence type="ECO:0000259" key="1">
    <source>
        <dbReference type="SMART" id="SM00923"/>
    </source>
</evidence>
<dbReference type="PANTHER" id="PTHR38444">
    <property type="entry name" value="ENTEROBACTIN BIOSYNTHESIS PROTEIN YBDZ"/>
    <property type="match status" value="1"/>
</dbReference>
<reference evidence="2 3" key="1">
    <citation type="submission" date="2020-08" db="EMBL/GenBank/DDBJ databases">
        <title>Genomic Encyclopedia of Type Strains, Phase IV (KMG-V): Genome sequencing to study the core and pangenomes of soil and plant-associated prokaryotes.</title>
        <authorList>
            <person name="Whitman W."/>
        </authorList>
    </citation>
    <scope>NUCLEOTIDE SEQUENCE [LARGE SCALE GENOMIC DNA]</scope>
    <source>
        <strain evidence="2 3">X5P3</strain>
    </source>
</reference>
<evidence type="ECO:0000313" key="3">
    <source>
        <dbReference type="Proteomes" id="UP000584867"/>
    </source>
</evidence>
<dbReference type="Proteomes" id="UP000584867">
    <property type="component" value="Unassembled WGS sequence"/>
</dbReference>
<feature type="domain" description="MbtH-like" evidence="1">
    <location>
        <begin position="3"/>
        <end position="52"/>
    </location>
</feature>
<dbReference type="InterPro" id="IPR005153">
    <property type="entry name" value="MbtH-like_dom"/>
</dbReference>
<dbReference type="AlphaFoldDB" id="A0A7W7ZVA0"/>
<protein>
    <submittedName>
        <fullName evidence="2">MbtH protein</fullName>
    </submittedName>
</protein>
<dbReference type="SMART" id="SM00923">
    <property type="entry name" value="MbtH"/>
    <property type="match status" value="1"/>
</dbReference>
<comment type="caution">
    <text evidence="2">The sequence shown here is derived from an EMBL/GenBank/DDBJ whole genome shotgun (WGS) entry which is preliminary data.</text>
</comment>
<dbReference type="Gene3D" id="3.90.820.10">
    <property type="entry name" value="Structural Genomics, Unknown Function 30-nov-00 1gh9 Mol_id"/>
    <property type="match status" value="1"/>
</dbReference>
<dbReference type="InterPro" id="IPR037407">
    <property type="entry name" value="MLP_fam"/>
</dbReference>
<dbReference type="SUPFAM" id="SSF160582">
    <property type="entry name" value="MbtH-like"/>
    <property type="match status" value="1"/>
</dbReference>
<dbReference type="EMBL" id="JACHIO010000035">
    <property type="protein sequence ID" value="MBB5066760.1"/>
    <property type="molecule type" value="Genomic_DNA"/>
</dbReference>
<dbReference type="GO" id="GO:0005829">
    <property type="term" value="C:cytosol"/>
    <property type="evidence" value="ECO:0007669"/>
    <property type="project" value="TreeGrafter"/>
</dbReference>
<sequence>MTNPFEDAEATYNVLINKEGFYSLWPAFAAVPDGWTICLIDKRQACLDYINTTWTDMRPLSLVCAPALN</sequence>
<dbReference type="RefSeq" id="WP_184260876.1">
    <property type="nucleotide sequence ID" value="NZ_JACHIO010000035.1"/>
</dbReference>
<dbReference type="GO" id="GO:0019290">
    <property type="term" value="P:siderophore biosynthetic process"/>
    <property type="evidence" value="ECO:0007669"/>
    <property type="project" value="TreeGrafter"/>
</dbReference>
<dbReference type="InterPro" id="IPR038020">
    <property type="entry name" value="MbtH-like_sf"/>
</dbReference>
<name>A0A7W7ZVA0_9BACT</name>
<dbReference type="PANTHER" id="PTHR38444:SF1">
    <property type="entry name" value="ENTEROBACTIN BIOSYNTHESIS PROTEIN YBDZ"/>
    <property type="match status" value="1"/>
</dbReference>